<evidence type="ECO:0000256" key="1">
    <source>
        <dbReference type="ARBA" id="ARBA00022723"/>
    </source>
</evidence>
<comment type="caution">
    <text evidence="4">The sequence shown here is derived from an EMBL/GenBank/DDBJ whole genome shotgun (WGS) entry which is preliminary data.</text>
</comment>
<reference evidence="4" key="1">
    <citation type="submission" date="2023-06" db="EMBL/GenBank/DDBJ databases">
        <authorList>
            <person name="Zhang S."/>
        </authorList>
    </citation>
    <scope>NUCLEOTIDE SEQUENCE</scope>
    <source>
        <strain evidence="4">SG2303</strain>
    </source>
</reference>
<dbReference type="InterPro" id="IPR006385">
    <property type="entry name" value="HAD_hydro_SerB1"/>
</dbReference>
<dbReference type="EMBL" id="JAUEDK010000006">
    <property type="protein sequence ID" value="MDN0074322.1"/>
    <property type="molecule type" value="Genomic_DNA"/>
</dbReference>
<dbReference type="Gene3D" id="1.20.1440.100">
    <property type="entry name" value="SG protein - dephosphorylation function"/>
    <property type="match status" value="1"/>
</dbReference>
<sequence length="230" mass="26086">MALAIFDMDDTLVDGDSSNLWLRYQVAHGLAPAEMLPYEAELLRAYYAGDLAMEDYMDYTLTPLCGMTHAEVKHWVDRFIEEEIVPRIFPQAWRQLERHRERGDRLLVISATGEHLVGPIAQRLGVADAIGIQLELEGGVYTGRTCGVLSYREGKVSRLHAWLEQHGETLAGSYGYSDSLNDIPLLRAVDKPHVVNPDNTLRQEATRRLWAELTWQHENADLSSELRTRG</sequence>
<dbReference type="NCBIfam" id="TIGR01490">
    <property type="entry name" value="HAD-SF-IB-hyp1"/>
    <property type="match status" value="1"/>
</dbReference>
<dbReference type="SUPFAM" id="SSF56784">
    <property type="entry name" value="HAD-like"/>
    <property type="match status" value="1"/>
</dbReference>
<dbReference type="PANTHER" id="PTHR43344">
    <property type="entry name" value="PHOSPHOSERINE PHOSPHATASE"/>
    <property type="match status" value="1"/>
</dbReference>
<keyword evidence="1" id="KW-0479">Metal-binding</keyword>
<proteinExistence type="predicted"/>
<protein>
    <submittedName>
        <fullName evidence="4">HAD family hydrolase</fullName>
        <ecNumber evidence="4">3.1.3.-</ecNumber>
    </submittedName>
</protein>
<dbReference type="PANTHER" id="PTHR43344:SF13">
    <property type="entry name" value="PHOSPHATASE RV3661-RELATED"/>
    <property type="match status" value="1"/>
</dbReference>
<dbReference type="RefSeq" id="WP_289828876.1">
    <property type="nucleotide sequence ID" value="NZ_JAUEDK010000006.1"/>
</dbReference>
<keyword evidence="2 4" id="KW-0378">Hydrolase</keyword>
<dbReference type="Gene3D" id="3.40.50.1000">
    <property type="entry name" value="HAD superfamily/HAD-like"/>
    <property type="match status" value="1"/>
</dbReference>
<dbReference type="Proteomes" id="UP001168540">
    <property type="component" value="Unassembled WGS sequence"/>
</dbReference>
<dbReference type="InterPro" id="IPR050582">
    <property type="entry name" value="HAD-like_SerB"/>
</dbReference>
<dbReference type="InterPro" id="IPR036412">
    <property type="entry name" value="HAD-like_sf"/>
</dbReference>
<evidence type="ECO:0000256" key="3">
    <source>
        <dbReference type="ARBA" id="ARBA00022842"/>
    </source>
</evidence>
<dbReference type="NCBIfam" id="TIGR01488">
    <property type="entry name" value="HAD-SF-IB"/>
    <property type="match status" value="1"/>
</dbReference>
<organism evidence="4 5">
    <name type="scientific">Crenobacter oryzisoli</name>
    <dbReference type="NCBI Taxonomy" id="3056844"/>
    <lineage>
        <taxon>Bacteria</taxon>
        <taxon>Pseudomonadati</taxon>
        <taxon>Pseudomonadota</taxon>
        <taxon>Betaproteobacteria</taxon>
        <taxon>Neisseriales</taxon>
        <taxon>Neisseriaceae</taxon>
        <taxon>Crenobacter</taxon>
    </lineage>
</organism>
<dbReference type="GO" id="GO:0016787">
    <property type="term" value="F:hydrolase activity"/>
    <property type="evidence" value="ECO:0007669"/>
    <property type="project" value="UniProtKB-KW"/>
</dbReference>
<gene>
    <name evidence="4" type="ORF">QU481_05375</name>
</gene>
<evidence type="ECO:0000313" key="4">
    <source>
        <dbReference type="EMBL" id="MDN0074322.1"/>
    </source>
</evidence>
<dbReference type="CDD" id="cd02612">
    <property type="entry name" value="HAD_PGPPase"/>
    <property type="match status" value="1"/>
</dbReference>
<keyword evidence="5" id="KW-1185">Reference proteome</keyword>
<dbReference type="InterPro" id="IPR023214">
    <property type="entry name" value="HAD_sf"/>
</dbReference>
<dbReference type="EC" id="3.1.3.-" evidence="4"/>
<dbReference type="Pfam" id="PF12710">
    <property type="entry name" value="HAD"/>
    <property type="match status" value="1"/>
</dbReference>
<evidence type="ECO:0000256" key="2">
    <source>
        <dbReference type="ARBA" id="ARBA00022801"/>
    </source>
</evidence>
<accession>A0ABT7XKK1</accession>
<evidence type="ECO:0000313" key="5">
    <source>
        <dbReference type="Proteomes" id="UP001168540"/>
    </source>
</evidence>
<name>A0ABT7XKK1_9NEIS</name>
<keyword evidence="3" id="KW-0460">Magnesium</keyword>